<dbReference type="GeneID" id="13284928"/>
<comment type="catalytic activity">
    <reaction evidence="14 15">
        <text>L-glutamate + acetyl-CoA = N-acetyl-L-glutamate + CoA + H(+)</text>
        <dbReference type="Rhea" id="RHEA:24292"/>
        <dbReference type="ChEBI" id="CHEBI:15378"/>
        <dbReference type="ChEBI" id="CHEBI:29985"/>
        <dbReference type="ChEBI" id="CHEBI:44337"/>
        <dbReference type="ChEBI" id="CHEBI:57287"/>
        <dbReference type="ChEBI" id="CHEBI:57288"/>
        <dbReference type="EC" id="2.3.1.1"/>
    </reaction>
</comment>
<keyword evidence="7 15" id="KW-0028">Amino-acid biosynthesis</keyword>
<keyword evidence="8 15" id="KW-0808">Transferase</keyword>
<dbReference type="EMBL" id="FP929065">
    <property type="protein sequence ID" value="CBX90975.1"/>
    <property type="molecule type" value="Genomic_DNA"/>
</dbReference>
<gene>
    <name evidence="18" type="ORF">LEMA_P060090.1</name>
</gene>
<evidence type="ECO:0000256" key="14">
    <source>
        <dbReference type="ARBA" id="ARBA00048372"/>
    </source>
</evidence>
<reference evidence="19" key="1">
    <citation type="journal article" date="2011" name="Nat. Commun.">
        <title>Effector diversification within compartments of the Leptosphaeria maculans genome affected by Repeat-Induced Point mutations.</title>
        <authorList>
            <person name="Rouxel T."/>
            <person name="Grandaubert J."/>
            <person name="Hane J.K."/>
            <person name="Hoede C."/>
            <person name="van de Wouw A.P."/>
            <person name="Couloux A."/>
            <person name="Dominguez V."/>
            <person name="Anthouard V."/>
            <person name="Bally P."/>
            <person name="Bourras S."/>
            <person name="Cozijnsen A.J."/>
            <person name="Ciuffetti L.M."/>
            <person name="Degrave A."/>
            <person name="Dilmaghani A."/>
            <person name="Duret L."/>
            <person name="Fudal I."/>
            <person name="Goodwin S.B."/>
            <person name="Gout L."/>
            <person name="Glaser N."/>
            <person name="Linglin J."/>
            <person name="Kema G.H.J."/>
            <person name="Lapalu N."/>
            <person name="Lawrence C.B."/>
            <person name="May K."/>
            <person name="Meyer M."/>
            <person name="Ollivier B."/>
            <person name="Poulain J."/>
            <person name="Schoch C.L."/>
            <person name="Simon A."/>
            <person name="Spatafora J.W."/>
            <person name="Stachowiak A."/>
            <person name="Turgeon B.G."/>
            <person name="Tyler B.M."/>
            <person name="Vincent D."/>
            <person name="Weissenbach J."/>
            <person name="Amselem J."/>
            <person name="Quesneville H."/>
            <person name="Oliver R.P."/>
            <person name="Wincker P."/>
            <person name="Balesdent M.-H."/>
            <person name="Howlett B.J."/>
        </authorList>
    </citation>
    <scope>NUCLEOTIDE SEQUENCE [LARGE SCALE GENOMIC DNA]</scope>
    <source>
        <strain evidence="19">JN3 / isolate v23.1.3 / race Av1-4-5-6-7-8</strain>
    </source>
</reference>
<comment type="similarity">
    <text evidence="4 15">Belongs to the acetyltransferase family.</text>
</comment>
<keyword evidence="11 15" id="KW-0012">Acyltransferase</keyword>
<dbReference type="InParanoid" id="E4ZIF4"/>
<dbReference type="eggNOG" id="KOG2436">
    <property type="taxonomic scope" value="Eukaryota"/>
</dbReference>
<keyword evidence="19" id="KW-1185">Reference proteome</keyword>
<dbReference type="VEuPathDB" id="FungiDB:LEMA_P060090.1"/>
<organism evidence="19">
    <name type="scientific">Leptosphaeria maculans (strain JN3 / isolate v23.1.3 / race Av1-4-5-6-7-8)</name>
    <name type="common">Blackleg fungus</name>
    <name type="synonym">Phoma lingam</name>
    <dbReference type="NCBI Taxonomy" id="985895"/>
    <lineage>
        <taxon>Eukaryota</taxon>
        <taxon>Fungi</taxon>
        <taxon>Dikarya</taxon>
        <taxon>Ascomycota</taxon>
        <taxon>Pezizomycotina</taxon>
        <taxon>Dothideomycetes</taxon>
        <taxon>Pleosporomycetidae</taxon>
        <taxon>Pleosporales</taxon>
        <taxon>Pleosporineae</taxon>
        <taxon>Leptosphaeriaceae</taxon>
        <taxon>Plenodomus</taxon>
        <taxon>Plenodomus lingam/Leptosphaeria maculans species complex</taxon>
    </lineage>
</organism>
<dbReference type="OrthoDB" id="5585968at2759"/>
<evidence type="ECO:0000256" key="10">
    <source>
        <dbReference type="ARBA" id="ARBA00023128"/>
    </source>
</evidence>
<feature type="region of interest" description="Disordered" evidence="16">
    <location>
        <begin position="48"/>
        <end position="80"/>
    </location>
</feature>
<dbReference type="PANTHER" id="PTHR23342:SF4">
    <property type="entry name" value="AMINO-ACID ACETYLTRANSFERASE, MITOCHONDRIAL"/>
    <property type="match status" value="1"/>
</dbReference>
<evidence type="ECO:0000256" key="3">
    <source>
        <dbReference type="ARBA" id="ARBA00004925"/>
    </source>
</evidence>
<dbReference type="GO" id="GO:0006526">
    <property type="term" value="P:L-arginine biosynthetic process"/>
    <property type="evidence" value="ECO:0007669"/>
    <property type="project" value="UniProtKB-UniPathway"/>
</dbReference>
<keyword evidence="9" id="KW-0809">Transit peptide</keyword>
<dbReference type="STRING" id="985895.E4ZIF4"/>
<evidence type="ECO:0000256" key="11">
    <source>
        <dbReference type="ARBA" id="ARBA00023315"/>
    </source>
</evidence>
<dbReference type="EC" id="2.3.1.1" evidence="5 15"/>
<evidence type="ECO:0000313" key="18">
    <source>
        <dbReference type="EMBL" id="CBX90975.1"/>
    </source>
</evidence>
<feature type="domain" description="N-acetyltransferase" evidence="17">
    <location>
        <begin position="529"/>
        <end position="702"/>
    </location>
</feature>
<evidence type="ECO:0000256" key="12">
    <source>
        <dbReference type="ARBA" id="ARBA00030346"/>
    </source>
</evidence>
<dbReference type="GO" id="GO:0006592">
    <property type="term" value="P:ornithine biosynthetic process"/>
    <property type="evidence" value="ECO:0007669"/>
    <property type="project" value="TreeGrafter"/>
</dbReference>
<evidence type="ECO:0000256" key="16">
    <source>
        <dbReference type="SAM" id="MobiDB-lite"/>
    </source>
</evidence>
<evidence type="ECO:0000256" key="4">
    <source>
        <dbReference type="ARBA" id="ARBA00008694"/>
    </source>
</evidence>
<name>E4ZIF4_LEPMJ</name>
<dbReference type="InterPro" id="IPR006855">
    <property type="entry name" value="Vertebrate-like_GNAT_dom"/>
</dbReference>
<dbReference type="FunFam" id="3.40.630.30:FF:000049">
    <property type="entry name" value="Amino-acid acetyltransferase, mitochondrial"/>
    <property type="match status" value="1"/>
</dbReference>
<dbReference type="GO" id="GO:0005759">
    <property type="term" value="C:mitochondrial matrix"/>
    <property type="evidence" value="ECO:0007669"/>
    <property type="project" value="TreeGrafter"/>
</dbReference>
<dbReference type="OMA" id="NAMVRDC"/>
<evidence type="ECO:0000256" key="9">
    <source>
        <dbReference type="ARBA" id="ARBA00022946"/>
    </source>
</evidence>
<dbReference type="GO" id="GO:0004042">
    <property type="term" value="F:L-glutamate N-acetyltransferase activity"/>
    <property type="evidence" value="ECO:0007669"/>
    <property type="project" value="InterPro"/>
</dbReference>
<dbReference type="AlphaFoldDB" id="E4ZIF4"/>
<feature type="compositionally biased region" description="Basic and acidic residues" evidence="16">
    <location>
        <begin position="55"/>
        <end position="80"/>
    </location>
</feature>
<evidence type="ECO:0000256" key="1">
    <source>
        <dbReference type="ARBA" id="ARBA00002294"/>
    </source>
</evidence>
<evidence type="ECO:0000259" key="17">
    <source>
        <dbReference type="PROSITE" id="PS51731"/>
    </source>
</evidence>
<keyword evidence="10 15" id="KW-0496">Mitochondrion</keyword>
<evidence type="ECO:0000256" key="6">
    <source>
        <dbReference type="ARBA" id="ARBA00018802"/>
    </source>
</evidence>
<dbReference type="InterPro" id="IPR011190">
    <property type="entry name" value="GlcNAc_Synth_fun"/>
</dbReference>
<evidence type="ECO:0000313" key="19">
    <source>
        <dbReference type="Proteomes" id="UP000002668"/>
    </source>
</evidence>
<dbReference type="Gene3D" id="3.40.630.30">
    <property type="match status" value="1"/>
</dbReference>
<accession>E4ZIF4</accession>
<sequence>MFSWSKAPARGLGKATQILPKFDSTKQSIATNTTANFTTCPHLETLHTRQASSAAKERKRTEREHLTRLLKESPGNRDARNFFKQFEPPQETKSIPAAAAKPATGAVGQNDTGAVRSGVNLGVLYQPTVFTREPIPEEKYQEEEPETPLHLALIKLRQPQTLDDRTLGDIALTLSQMAQLGMSTAVVLDCDEEAVMPNAVLDPEFADLVDEQAERLVAALERHHEPGALLVQHALSHTHLTNEAPSTASARGGVTVQNGFLLFPPIDDGIIPVITPFAFNDTYKRIRVQADDVLLALIRELAGITDQANGGPVQELPSSKHSNHNEANKTRILDRIIILDPLGGIPSESRADGAHVFVNLEAEYRDIRKDLQRLTLTAPGNDSFGNPLSLGRGTRLSKCVEKDMASLSQSNLRQLDGSAPARHLKNLDVVERGLKLLSPSSSGLILTPLDAATKAIPDDEQKTPAKNPLLHNLLTDKPMISSSLPTSPATRFVGSALPKPATFLKKGIPLTMIPDPRVTGAWQPPSSSNPSIELANDPRINFPKLVELINDSFRRKLDAKHYLERIHGRVAGIIIAGDYEGGAICTWETPSSLRGMAGPDGATPDSPYWIPYLDKFAVLTSSQGSGGVSDIVWAALTRTCFPDGVVWRSRTSNPVNKWYQERSKGMWNLPGNQWTMFWTIEGVHQRWDTEQWGTGTKKDLTKWEAYIDVCSGIQPSWADDCWKADASIPLVLSLETPSNDHAFIHRCSKGCFQLQVGIAYVSQPKKQ</sequence>
<evidence type="ECO:0000256" key="13">
    <source>
        <dbReference type="ARBA" id="ARBA00033251"/>
    </source>
</evidence>
<evidence type="ECO:0000256" key="2">
    <source>
        <dbReference type="ARBA" id="ARBA00004173"/>
    </source>
</evidence>
<dbReference type="UniPathway" id="UPA00068">
    <property type="reaction ID" value="UER00106"/>
</dbReference>
<dbReference type="Proteomes" id="UP000002668">
    <property type="component" value="Genome"/>
</dbReference>
<comment type="function">
    <text evidence="1 15">N-acetylglutamate synthase involved in arginine biosynthesis.</text>
</comment>
<evidence type="ECO:0000256" key="8">
    <source>
        <dbReference type="ARBA" id="ARBA00022679"/>
    </source>
</evidence>
<dbReference type="HOGENOM" id="CLU_013088_0_0_1"/>
<dbReference type="PANTHER" id="PTHR23342">
    <property type="entry name" value="N-ACETYLGLUTAMATE SYNTHASE"/>
    <property type="match status" value="1"/>
</dbReference>
<evidence type="ECO:0000256" key="15">
    <source>
        <dbReference type="PIRNR" id="PIRNR007892"/>
    </source>
</evidence>
<evidence type="ECO:0000256" key="7">
    <source>
        <dbReference type="ARBA" id="ARBA00022605"/>
    </source>
</evidence>
<dbReference type="Pfam" id="PF04768">
    <property type="entry name" value="NAT"/>
    <property type="match status" value="1"/>
</dbReference>
<comment type="pathway">
    <text evidence="3 15">Amino-acid biosynthesis; L-arginine biosynthesis; N(2)-acetyl-L-ornithine from L-glutamate: step 1/4.</text>
</comment>
<protein>
    <recommendedName>
        <fullName evidence="6 15">Amino-acid acetyltransferase, mitochondrial</fullName>
        <ecNumber evidence="5 15">2.3.1.1</ecNumber>
    </recommendedName>
    <alternativeName>
        <fullName evidence="12 15">Glutamate N-acetyltransferase</fullName>
    </alternativeName>
    <alternativeName>
        <fullName evidence="13 15">N-acetylglutamate synthase</fullName>
    </alternativeName>
</protein>
<dbReference type="PIRSF" id="PIRSF007892">
    <property type="entry name" value="NAGS_fungal"/>
    <property type="match status" value="1"/>
</dbReference>
<dbReference type="FunCoup" id="E4ZIF4">
    <property type="interactions" value="96"/>
</dbReference>
<comment type="subcellular location">
    <subcellularLocation>
        <location evidence="2 15">Mitochondrion</location>
    </subcellularLocation>
</comment>
<evidence type="ECO:0000256" key="5">
    <source>
        <dbReference type="ARBA" id="ARBA00012697"/>
    </source>
</evidence>
<proteinExistence type="inferred from homology"/>
<dbReference type="PROSITE" id="PS51731">
    <property type="entry name" value="GNAT_NAGS"/>
    <property type="match status" value="1"/>
</dbReference>